<reference evidence="2" key="1">
    <citation type="submission" date="2020-12" db="EMBL/GenBank/DDBJ databases">
        <title>Oil enriched cultivation method for isolating marine PHA-producing bacteria.</title>
        <authorList>
            <person name="Zheng W."/>
            <person name="Yu S."/>
            <person name="Huang Y."/>
        </authorList>
    </citation>
    <scope>NUCLEOTIDE SEQUENCE</scope>
    <source>
        <strain evidence="2">SY-2-12</strain>
    </source>
</reference>
<accession>A0A939IYA7</accession>
<evidence type="ECO:0000313" key="3">
    <source>
        <dbReference type="Proteomes" id="UP000664096"/>
    </source>
</evidence>
<feature type="region of interest" description="Disordered" evidence="1">
    <location>
        <begin position="1"/>
        <end position="82"/>
    </location>
</feature>
<sequence>MAADGDSKGLKSVRGQKPLRSRGFLSQPGGAAAALSGRTGGSEAPKKHHLSRGGRQITAFTDSKPQALEDKPRIKPYRLEDK</sequence>
<name>A0A939IYA7_9HYPH</name>
<dbReference type="AlphaFoldDB" id="A0A939IYA7"/>
<protein>
    <submittedName>
        <fullName evidence="2">Uncharacterized protein</fullName>
    </submittedName>
</protein>
<proteinExistence type="predicted"/>
<dbReference type="EMBL" id="JAEKJZ010000001">
    <property type="protein sequence ID" value="MBN9668771.1"/>
    <property type="molecule type" value="Genomic_DNA"/>
</dbReference>
<feature type="compositionally biased region" description="Basic and acidic residues" evidence="1">
    <location>
        <begin position="67"/>
        <end position="82"/>
    </location>
</feature>
<organism evidence="2 3">
    <name type="scientific">Roseibium aggregatum</name>
    <dbReference type="NCBI Taxonomy" id="187304"/>
    <lineage>
        <taxon>Bacteria</taxon>
        <taxon>Pseudomonadati</taxon>
        <taxon>Pseudomonadota</taxon>
        <taxon>Alphaproteobacteria</taxon>
        <taxon>Hyphomicrobiales</taxon>
        <taxon>Stappiaceae</taxon>
        <taxon>Roseibium</taxon>
    </lineage>
</organism>
<dbReference type="RefSeq" id="WP_207137990.1">
    <property type="nucleotide sequence ID" value="NZ_JAEKJZ010000001.1"/>
</dbReference>
<gene>
    <name evidence="2" type="ORF">JF539_00385</name>
</gene>
<evidence type="ECO:0000313" key="2">
    <source>
        <dbReference type="EMBL" id="MBN9668771.1"/>
    </source>
</evidence>
<dbReference type="Proteomes" id="UP000664096">
    <property type="component" value="Unassembled WGS sequence"/>
</dbReference>
<evidence type="ECO:0000256" key="1">
    <source>
        <dbReference type="SAM" id="MobiDB-lite"/>
    </source>
</evidence>
<comment type="caution">
    <text evidence="2">The sequence shown here is derived from an EMBL/GenBank/DDBJ whole genome shotgun (WGS) entry which is preliminary data.</text>
</comment>